<dbReference type="EMBL" id="BMNK01000004">
    <property type="protein sequence ID" value="GGP06195.1"/>
    <property type="molecule type" value="Genomic_DNA"/>
</dbReference>
<proteinExistence type="predicted"/>
<keyword evidence="4" id="KW-1185">Reference proteome</keyword>
<evidence type="ECO:0000256" key="1">
    <source>
        <dbReference type="SAM" id="MobiDB-lite"/>
    </source>
</evidence>
<feature type="chain" id="PRO_5036880415" evidence="2">
    <location>
        <begin position="29"/>
        <end position="137"/>
    </location>
</feature>
<feature type="signal peptide" evidence="2">
    <location>
        <begin position="1"/>
        <end position="28"/>
    </location>
</feature>
<dbReference type="Proteomes" id="UP000660745">
    <property type="component" value="Unassembled WGS sequence"/>
</dbReference>
<reference evidence="3" key="1">
    <citation type="journal article" date="2014" name="Int. J. Syst. Evol. Microbiol.">
        <title>Complete genome sequence of Corynebacterium casei LMG S-19264T (=DSM 44701T), isolated from a smear-ripened cheese.</title>
        <authorList>
            <consortium name="US DOE Joint Genome Institute (JGI-PGF)"/>
            <person name="Walter F."/>
            <person name="Albersmeier A."/>
            <person name="Kalinowski J."/>
            <person name="Ruckert C."/>
        </authorList>
    </citation>
    <scope>NUCLEOTIDE SEQUENCE</scope>
    <source>
        <strain evidence="3">CGMCC 4.7430</strain>
    </source>
</reference>
<keyword evidence="2" id="KW-0732">Signal</keyword>
<evidence type="ECO:0000256" key="2">
    <source>
        <dbReference type="SAM" id="SignalP"/>
    </source>
</evidence>
<accession>A0A918A4A5</accession>
<evidence type="ECO:0000313" key="4">
    <source>
        <dbReference type="Proteomes" id="UP000660745"/>
    </source>
</evidence>
<feature type="region of interest" description="Disordered" evidence="1">
    <location>
        <begin position="79"/>
        <end position="137"/>
    </location>
</feature>
<organism evidence="3 4">
    <name type="scientific">Nonomuraea glycinis</name>
    <dbReference type="NCBI Taxonomy" id="2047744"/>
    <lineage>
        <taxon>Bacteria</taxon>
        <taxon>Bacillati</taxon>
        <taxon>Actinomycetota</taxon>
        <taxon>Actinomycetes</taxon>
        <taxon>Streptosporangiales</taxon>
        <taxon>Streptosporangiaceae</taxon>
        <taxon>Nonomuraea</taxon>
    </lineage>
</organism>
<comment type="caution">
    <text evidence="3">The sequence shown here is derived from an EMBL/GenBank/DDBJ whole genome shotgun (WGS) entry which is preliminary data.</text>
</comment>
<reference evidence="3" key="2">
    <citation type="submission" date="2020-09" db="EMBL/GenBank/DDBJ databases">
        <authorList>
            <person name="Sun Q."/>
            <person name="Zhou Y."/>
        </authorList>
    </citation>
    <scope>NUCLEOTIDE SEQUENCE</scope>
    <source>
        <strain evidence="3">CGMCC 4.7430</strain>
    </source>
</reference>
<gene>
    <name evidence="3" type="ORF">GCM10012278_28630</name>
</gene>
<evidence type="ECO:0000313" key="3">
    <source>
        <dbReference type="EMBL" id="GGP06195.1"/>
    </source>
</evidence>
<dbReference type="AlphaFoldDB" id="A0A918A4A5"/>
<feature type="compositionally biased region" description="Basic and acidic residues" evidence="1">
    <location>
        <begin position="79"/>
        <end position="118"/>
    </location>
</feature>
<sequence length="137" mass="15330">MKGSFIAAGGVLLAAAAMATAMVGTAAADDDKRNQRASMCVLDAQQDATWLRIDQHSVTAGTRDASACKGRVIYRVDDDKKDDRRDKDDDKNDHRRDKDDDKNDHMRDKDDDKDDDHGHHHHEWLQPGWWGLDGFGG</sequence>
<dbReference type="RefSeq" id="WP_189139072.1">
    <property type="nucleotide sequence ID" value="NZ_BMNK01000004.1"/>
</dbReference>
<name>A0A918A4A5_9ACTN</name>
<protein>
    <submittedName>
        <fullName evidence="3">Uncharacterized protein</fullName>
    </submittedName>
</protein>